<keyword evidence="1" id="KW-0418">Kinase</keyword>
<name>A0A098QTJ9_9SPIO</name>
<evidence type="ECO:0000256" key="1">
    <source>
        <dbReference type="ARBA" id="ARBA00022777"/>
    </source>
</evidence>
<organism evidence="3 4">
    <name type="scientific">Spirochaeta lutea</name>
    <dbReference type="NCBI Taxonomy" id="1480694"/>
    <lineage>
        <taxon>Bacteria</taxon>
        <taxon>Pseudomonadati</taxon>
        <taxon>Spirochaetota</taxon>
        <taxon>Spirochaetia</taxon>
        <taxon>Spirochaetales</taxon>
        <taxon>Spirochaetaceae</taxon>
        <taxon>Spirochaeta</taxon>
    </lineage>
</organism>
<dbReference type="RefSeq" id="WP_037548888.1">
    <property type="nucleotide sequence ID" value="NZ_JNUP01000067.1"/>
</dbReference>
<evidence type="ECO:0000313" key="3">
    <source>
        <dbReference type="EMBL" id="KGE71205.1"/>
    </source>
</evidence>
<dbReference type="eggNOG" id="COG1577">
    <property type="taxonomic scope" value="Bacteria"/>
</dbReference>
<feature type="domain" description="GHMP kinase N-terminal" evidence="2">
    <location>
        <begin position="118"/>
        <end position="179"/>
    </location>
</feature>
<comment type="caution">
    <text evidence="3">The sequence shown here is derived from an EMBL/GenBank/DDBJ whole genome shotgun (WGS) entry which is preliminary data.</text>
</comment>
<dbReference type="InterPro" id="IPR006204">
    <property type="entry name" value="GHMP_kinase_N_dom"/>
</dbReference>
<evidence type="ECO:0000259" key="2">
    <source>
        <dbReference type="Pfam" id="PF00288"/>
    </source>
</evidence>
<dbReference type="GO" id="GO:0005524">
    <property type="term" value="F:ATP binding"/>
    <property type="evidence" value="ECO:0007669"/>
    <property type="project" value="InterPro"/>
</dbReference>
<dbReference type="EMBL" id="JNUP01000067">
    <property type="protein sequence ID" value="KGE71205.1"/>
    <property type="molecule type" value="Genomic_DNA"/>
</dbReference>
<keyword evidence="4" id="KW-1185">Reference proteome</keyword>
<dbReference type="GO" id="GO:0016301">
    <property type="term" value="F:kinase activity"/>
    <property type="evidence" value="ECO:0007669"/>
    <property type="project" value="UniProtKB-KW"/>
</dbReference>
<accession>A0A098QTJ9</accession>
<protein>
    <recommendedName>
        <fullName evidence="2">GHMP kinase N-terminal domain-containing protein</fullName>
    </recommendedName>
</protein>
<keyword evidence="1" id="KW-0808">Transferase</keyword>
<dbReference type="Gene3D" id="3.30.230.10">
    <property type="match status" value="1"/>
</dbReference>
<proteinExistence type="predicted"/>
<dbReference type="Pfam" id="PF00288">
    <property type="entry name" value="GHMP_kinases_N"/>
    <property type="match status" value="1"/>
</dbReference>
<dbReference type="AlphaFoldDB" id="A0A098QTJ9"/>
<gene>
    <name evidence="3" type="ORF">DC28_12160</name>
</gene>
<reference evidence="3 4" key="1">
    <citation type="submission" date="2014-05" db="EMBL/GenBank/DDBJ databases">
        <title>De novo Genome Sequence of Spirocheata sp.</title>
        <authorList>
            <person name="Shivani Y."/>
            <person name="Subhash Y."/>
            <person name="Tushar L."/>
            <person name="Sasikala C."/>
            <person name="Ramana C.V."/>
        </authorList>
    </citation>
    <scope>NUCLEOTIDE SEQUENCE [LARGE SCALE GENOMIC DNA]</scope>
    <source>
        <strain evidence="3 4">JC230</strain>
    </source>
</reference>
<dbReference type="InterPro" id="IPR020568">
    <property type="entry name" value="Ribosomal_Su5_D2-typ_SF"/>
</dbReference>
<dbReference type="STRING" id="1480694.DC28_12160"/>
<dbReference type="Proteomes" id="UP000029692">
    <property type="component" value="Unassembled WGS sequence"/>
</dbReference>
<dbReference type="SUPFAM" id="SSF54211">
    <property type="entry name" value="Ribosomal protein S5 domain 2-like"/>
    <property type="match status" value="1"/>
</dbReference>
<evidence type="ECO:0000313" key="4">
    <source>
        <dbReference type="Proteomes" id="UP000029692"/>
    </source>
</evidence>
<dbReference type="InterPro" id="IPR014721">
    <property type="entry name" value="Ribsml_uS5_D2-typ_fold_subgr"/>
</dbReference>
<sequence>MHHEPALTLTVPGNILLFGEYVILEEGGLGIAAAPGVYARLTADPIHESSPGLIILEGKMETHGPGRSWFLDTRSDDPLDNTKPVLLHSVWRTLGYPPVTRGWRLTLDTREFVYPDNRKRGFGSSAAAAVALTAALMIISDHPEGADPARVFPRALDAHRHFQGGRGSGYDVAASCFGGTGMFTGGAQPEWTSCHLPWLPYLGSYPGPEEIATPGSITAYTRWVSGHPSKHQALIQDHNHLLRALTEAATWNTAQPLAENLASLSLELGRTIGRSAEIPPPPWPHIYYKASGAGNELGVFFSQEEEPGNLKLSSRGLQVIRAKGFSPSDR</sequence>